<evidence type="ECO:0000313" key="5">
    <source>
        <dbReference type="Proteomes" id="UP001144191"/>
    </source>
</evidence>
<evidence type="ECO:0000256" key="3">
    <source>
        <dbReference type="PROSITE-ProRule" id="PRU00221"/>
    </source>
</evidence>
<evidence type="ECO:0000256" key="1">
    <source>
        <dbReference type="ARBA" id="ARBA00022574"/>
    </source>
</evidence>
<dbReference type="Gene3D" id="2.130.10.10">
    <property type="entry name" value="YVTN repeat-like/Quinoprotein amine dehydrogenase"/>
    <property type="match status" value="3"/>
</dbReference>
<gene>
    <name evidence="4" type="ORF">AnigIFM63604_004914</name>
</gene>
<name>A0A9W6AGD7_ASPNG</name>
<feature type="repeat" description="WD" evidence="3">
    <location>
        <begin position="35"/>
        <end position="76"/>
    </location>
</feature>
<dbReference type="InterPro" id="IPR001680">
    <property type="entry name" value="WD40_rpt"/>
</dbReference>
<dbReference type="SMART" id="SM00320">
    <property type="entry name" value="WD40"/>
    <property type="match status" value="6"/>
</dbReference>
<organism evidence="4 5">
    <name type="scientific">Aspergillus niger</name>
    <dbReference type="NCBI Taxonomy" id="5061"/>
    <lineage>
        <taxon>Eukaryota</taxon>
        <taxon>Fungi</taxon>
        <taxon>Dikarya</taxon>
        <taxon>Ascomycota</taxon>
        <taxon>Pezizomycotina</taxon>
        <taxon>Eurotiomycetes</taxon>
        <taxon>Eurotiomycetidae</taxon>
        <taxon>Eurotiales</taxon>
        <taxon>Aspergillaceae</taxon>
        <taxon>Aspergillus</taxon>
        <taxon>Aspergillus subgen. Circumdati</taxon>
    </lineage>
</organism>
<dbReference type="EMBL" id="BRPB01000274">
    <property type="protein sequence ID" value="GLA56162.1"/>
    <property type="molecule type" value="Genomic_DNA"/>
</dbReference>
<dbReference type="InterPro" id="IPR036322">
    <property type="entry name" value="WD40_repeat_dom_sf"/>
</dbReference>
<keyword evidence="2" id="KW-0677">Repeat</keyword>
<evidence type="ECO:0000256" key="2">
    <source>
        <dbReference type="ARBA" id="ARBA00022737"/>
    </source>
</evidence>
<dbReference type="Pfam" id="PF00400">
    <property type="entry name" value="WD40"/>
    <property type="match status" value="3"/>
</dbReference>
<dbReference type="PANTHER" id="PTHR44129">
    <property type="entry name" value="WD REPEAT-CONTAINING PROTEIN POP1"/>
    <property type="match status" value="1"/>
</dbReference>
<dbReference type="SUPFAM" id="SSF50978">
    <property type="entry name" value="WD40 repeat-like"/>
    <property type="match status" value="1"/>
</dbReference>
<dbReference type="Proteomes" id="UP001144191">
    <property type="component" value="Unassembled WGS sequence"/>
</dbReference>
<evidence type="ECO:0000313" key="4">
    <source>
        <dbReference type="EMBL" id="GLA56162.1"/>
    </source>
</evidence>
<sequence>MLAQAARHEMIVQILGEQGSVCKTGSLETILTTILGGHTDDVMEVAFSPNGHRLATASCDGTIKLRNPRDVSCLATIETESTHCMSVAFSHDGSLLASHTLNEISAHSTVTWSGSAKVWDAETGKLENTRYSSVDYYGSMPFSPVRNLIALGDGPAIDLWLPLSGKSFKNLRSHSGNVQCLAFSPGGRFLASATESHKDAVEIWDAGNGHVLRVLKQDGGPGLQVTFSSDGDMLACKLGGSVTIWCPINGTIIKILHVPDSSNIRHMVFSPTGCVLACSYVGPAGLVRLWNHRTGEVLHTLHTPSQLFGMALSPTGQLLVIGSHDHAVTWKLPEELSR</sequence>
<reference evidence="4" key="1">
    <citation type="submission" date="2022-07" db="EMBL/GenBank/DDBJ databases">
        <title>Taxonomy of Aspergillus series Nigri: significant species reduction supported by multi-species coalescent approaches.</title>
        <authorList>
            <person name="Bian C."/>
            <person name="Kusuya Y."/>
            <person name="Sklenar F."/>
            <person name="D'hooge E."/>
            <person name="Yaguchi T."/>
            <person name="Takahashi H."/>
            <person name="Hubka V."/>
        </authorList>
    </citation>
    <scope>NUCLEOTIDE SEQUENCE</scope>
    <source>
        <strain evidence="4">IFM 63604</strain>
    </source>
</reference>
<accession>A0A9W6AGD7</accession>
<proteinExistence type="predicted"/>
<dbReference type="InterPro" id="IPR050349">
    <property type="entry name" value="WD_LIS1/nudF_dynein_reg"/>
</dbReference>
<dbReference type="PROSITE" id="PS50082">
    <property type="entry name" value="WD_REPEATS_2"/>
    <property type="match status" value="1"/>
</dbReference>
<dbReference type="AlphaFoldDB" id="A0A9W6AGD7"/>
<dbReference type="PROSITE" id="PS50294">
    <property type="entry name" value="WD_REPEATS_REGION"/>
    <property type="match status" value="1"/>
</dbReference>
<protein>
    <submittedName>
        <fullName evidence="4">Uncharacterized protein</fullName>
    </submittedName>
</protein>
<dbReference type="InterPro" id="IPR015943">
    <property type="entry name" value="WD40/YVTN_repeat-like_dom_sf"/>
</dbReference>
<comment type="caution">
    <text evidence="4">The sequence shown here is derived from an EMBL/GenBank/DDBJ whole genome shotgun (WGS) entry which is preliminary data.</text>
</comment>
<keyword evidence="1 3" id="KW-0853">WD repeat</keyword>